<evidence type="ECO:0000256" key="1">
    <source>
        <dbReference type="ARBA" id="ARBA00022527"/>
    </source>
</evidence>
<feature type="region of interest" description="Disordered" evidence="9">
    <location>
        <begin position="37"/>
        <end position="75"/>
    </location>
</feature>
<accession>A0AAD4DDS4</accession>
<evidence type="ECO:0000256" key="7">
    <source>
        <dbReference type="PROSITE-ProRule" id="PRU10141"/>
    </source>
</evidence>
<feature type="compositionally biased region" description="Polar residues" evidence="9">
    <location>
        <begin position="599"/>
        <end position="613"/>
    </location>
</feature>
<dbReference type="GO" id="GO:0005816">
    <property type="term" value="C:spindle pole body"/>
    <property type="evidence" value="ECO:0007669"/>
    <property type="project" value="TreeGrafter"/>
</dbReference>
<dbReference type="CDD" id="cd14099">
    <property type="entry name" value="STKc_PLK"/>
    <property type="match status" value="1"/>
</dbReference>
<dbReference type="PROSITE" id="PS00108">
    <property type="entry name" value="PROTEIN_KINASE_ST"/>
    <property type="match status" value="1"/>
</dbReference>
<feature type="compositionally biased region" description="Low complexity" evidence="9">
    <location>
        <begin position="917"/>
        <end position="927"/>
    </location>
</feature>
<dbReference type="EMBL" id="JAAAIL010000627">
    <property type="protein sequence ID" value="KAG0274271.1"/>
    <property type="molecule type" value="Genomic_DNA"/>
</dbReference>
<evidence type="ECO:0000313" key="13">
    <source>
        <dbReference type="Proteomes" id="UP001194580"/>
    </source>
</evidence>
<comment type="caution">
    <text evidence="12">The sequence shown here is derived from an EMBL/GenBank/DDBJ whole genome shotgun (WGS) entry which is preliminary data.</text>
</comment>
<dbReference type="SUPFAM" id="SSF82615">
    <property type="entry name" value="Polo-box domain"/>
    <property type="match status" value="2"/>
</dbReference>
<protein>
    <recommendedName>
        <fullName evidence="8">Serine/threonine-protein kinase</fullName>
        <ecNumber evidence="8">2.7.11.21</ecNumber>
    </recommendedName>
</protein>
<dbReference type="GO" id="GO:0007052">
    <property type="term" value="P:mitotic spindle organization"/>
    <property type="evidence" value="ECO:0007669"/>
    <property type="project" value="TreeGrafter"/>
</dbReference>
<feature type="compositionally biased region" description="Polar residues" evidence="9">
    <location>
        <begin position="902"/>
        <end position="916"/>
    </location>
</feature>
<feature type="region of interest" description="Disordered" evidence="9">
    <location>
        <begin position="394"/>
        <end position="452"/>
    </location>
</feature>
<keyword evidence="3" id="KW-0677">Repeat</keyword>
<feature type="domain" description="POLO box" evidence="11">
    <location>
        <begin position="1454"/>
        <end position="1543"/>
    </location>
</feature>
<sequence>MGIHNNNNTNTQHTQSMMGGGMMTTTTNTHMVTAATTTTTTTATTNNPDKPKSRKKDKAPRIPPPDLIVDNNGKMSYTRGPPLGEGGFASCFMISDQKNGRFAAKVIQKTELQTAKARHKLFAEIKIHQDRTHKNIVKYYHCFEDDNFVYLVLELCECKTLMELIKRRKRLTEPEVRYYVKQIVAGCAYLHDEKIIHRDLKLGNIFLTKDLQVRIGDFGLAAVLLNEGDRKKTICGTPNYIAPEILFDTDNGHSFEVDVWSVGVIMYTLLIGKPPFQTNEVKAIYKKIRDNIYEFPKDVPISEEAKSLIARLLDPKPKSRPSIATVTKHAFFTSGYCPAKLERTALESAPNFDREERLFKQERLQQQMQQQWDEQQAANALPSKRYEDFTADMLDQMPTTPPPSHQQSTPIHPHAAGVDQHHDPTRYTHNDASSSSRPIQQHQNSLASGSRLQYGDKFKIEMVDGDKVTTEIRTMNGPRMRAAPDFAQFSQAHARIQKEQQQQQQQQQRQEQQSHMSSTATGNDLSTLTPQQANKTERGGSSRLPVPRSRVTLPPNTTSFQQSHASDIDQSQQQQHSALAATPTKASFKSPLHNIASPRPQTSMGMGASSPNLSGLPRSSIPVQHQRQESQLGTSQSPSPMNRRRSSDMVSIPGGSTFGKALIDRRTETKRLGIATEEPADTPQSGIDDLFSPVALTPSRFSYHEEEHQRTPQQRDGSGPLSSQQAGQRRLRQHDDFMDLDSENLIVSQISEIQPPYTLPNHSQSKRQPTLSQSHQDQSAFQNSQARYSEPNGRGRQGESTSPSTLIQNVHGVERPASAMQRTFSQEREMSEMGRGVGSPRKVLRTSHTHHHHQSSLDGRGMSPFNPTASLSQPQQHSFLQSSQHGPYGSNTPVQTLRHHSSQPLSTHQRYATTTASSPSLRLSSQSNQHWPIEVEVVNGSTNPTYREETVSPGSSPKLTHIAPPPTTLSFPPSPTHRPRSLPMERTRSHPNPTHVGLGLSVSDQNDYHGAAFGGMVRPAPEEEPRLTPVRPPSSLSVRQPTPSLTPTGGQGVGDPYRRQHPSQHPSPLHRRNHQANQQKLLHQSVHAQSPTPPSPSPAKSMTKISVMSSLPSFPSLASNAQQQQQQSLPLQQDQGQRHDQSSNSNSQSLSPALPRSYYSSQQQEDSGSLQSQQKRMQHRSRQIAMVSGSGMDASTSNSESSMSMSSADESRSLEIRRKQQLIEKRQLKRNGAASSQLRTVSSLGANEAGDSQQDEAEQDEVEQGGQGLTSAGGSNNAHHHQNGHNKQSNETTMAGMSSGGNSDEQDHVEVPSTSCITTNSLSLSMHRDHPAHQQKQQQQQQQQLQMHLPNNNNNNNIALQPHEDTTVLAHSARTERLRQSSSYTDDFSSDIQQTKLRHSSSRLGSRHSSRGPRKLGSQGETELYLRTQIEARRTGQLEYPARDLFVPTAPEVFVVRWVNYKHRYGFGFQLSNSVVGVIFNDNTTAVLAPAGEDVEIIHGTARLTNSSSMPADQMSKNSKDGDKEEDDSTPRATPAFSSSKNQQVSRSRSSSRTVKVEEEESHTGATDRTVSRETNSRLKDVISASTTLTTSTPRVRSGSIKDIDTYDKLDDEDYLKTLERSYCRKADVPSRLGKKVTLLSNFKSFMQQCLRGTPPWTYVDTDLRRNMPFLTDICQNVHVVSRLSNGITQVNFADHTKIVLSQRGRVVTFLDNDEKSRRVTLTTAQALSAEYFYNLDDPRDHTRTVQEELKMINHARSIQDALDQRRELFDQDNNNNNFGGSSSVYGKSSRDSLQLSQPRETRPTFNSDKDIDLYLFPRPNLSAQIARASQGILQSTEDLLAAGLDASQVEERVIANSDKRAVIRRMTFKALHTQIVLRLRIAQRLMRERAIELAEERLEREKDGSHSRRRSRSKHHQHRSKESRETRDSKESKRSSRKEGGGSSSANASASASAGGGGGSEPVVVKADPDDMSGVQQQHLEQDDEDMISRIKTEPMSEVHYEGLDLEELDHERPWQNVRVKIEGEEDHS</sequence>
<dbReference type="SMART" id="SM00220">
    <property type="entry name" value="S_TKc"/>
    <property type="match status" value="1"/>
</dbReference>
<evidence type="ECO:0000256" key="2">
    <source>
        <dbReference type="ARBA" id="ARBA00022679"/>
    </source>
</evidence>
<feature type="compositionally biased region" description="Polar residues" evidence="9">
    <location>
        <begin position="760"/>
        <end position="787"/>
    </location>
</feature>
<feature type="compositionally biased region" description="Low complexity" evidence="9">
    <location>
        <begin position="499"/>
        <end position="513"/>
    </location>
</feature>
<keyword evidence="6 7" id="KW-0067">ATP-binding</keyword>
<feature type="compositionally biased region" description="Polar residues" evidence="9">
    <location>
        <begin position="430"/>
        <end position="451"/>
    </location>
</feature>
<feature type="compositionally biased region" description="Polar residues" evidence="9">
    <location>
        <begin position="1158"/>
        <end position="1175"/>
    </location>
</feature>
<organism evidence="12 13">
    <name type="scientific">Linnemannia exigua</name>
    <dbReference type="NCBI Taxonomy" id="604196"/>
    <lineage>
        <taxon>Eukaryota</taxon>
        <taxon>Fungi</taxon>
        <taxon>Fungi incertae sedis</taxon>
        <taxon>Mucoromycota</taxon>
        <taxon>Mortierellomycotina</taxon>
        <taxon>Mortierellomycetes</taxon>
        <taxon>Mortierellales</taxon>
        <taxon>Mortierellaceae</taxon>
        <taxon>Linnemannia</taxon>
    </lineage>
</organism>
<feature type="compositionally biased region" description="Acidic residues" evidence="9">
    <location>
        <begin position="1253"/>
        <end position="1263"/>
    </location>
</feature>
<dbReference type="Gene3D" id="1.10.510.10">
    <property type="entry name" value="Transferase(Phosphotransferase) domain 1"/>
    <property type="match status" value="1"/>
</dbReference>
<keyword evidence="4 7" id="KW-0547">Nucleotide-binding</keyword>
<feature type="compositionally biased region" description="Basic residues" evidence="9">
    <location>
        <begin position="1908"/>
        <end position="1920"/>
    </location>
</feature>
<feature type="compositionally biased region" description="Polar residues" evidence="9">
    <location>
        <begin position="865"/>
        <end position="895"/>
    </location>
</feature>
<dbReference type="Pfam" id="PF00659">
    <property type="entry name" value="POLO_box"/>
    <property type="match status" value="2"/>
</dbReference>
<dbReference type="PROSITE" id="PS50011">
    <property type="entry name" value="PROTEIN_KINASE_DOM"/>
    <property type="match status" value="1"/>
</dbReference>
<feature type="compositionally biased region" description="Polar residues" evidence="9">
    <location>
        <begin position="711"/>
        <end position="727"/>
    </location>
</feature>
<feature type="region of interest" description="Disordered" evidence="9">
    <location>
        <begin position="490"/>
        <end position="731"/>
    </location>
</feature>
<feature type="region of interest" description="Disordered" evidence="9">
    <location>
        <begin position="1374"/>
        <end position="1422"/>
    </location>
</feature>
<feature type="compositionally biased region" description="Polar residues" evidence="9">
    <location>
        <begin position="1779"/>
        <end position="1799"/>
    </location>
</feature>
<dbReference type="FunFam" id="1.10.510.10:FF:000571">
    <property type="entry name" value="Maternal embryonic leucine zipper kinase"/>
    <property type="match status" value="1"/>
</dbReference>
<keyword evidence="13" id="KW-1185">Reference proteome</keyword>
<feature type="compositionally biased region" description="Basic residues" evidence="9">
    <location>
        <begin position="842"/>
        <end position="854"/>
    </location>
</feature>
<evidence type="ECO:0000313" key="12">
    <source>
        <dbReference type="EMBL" id="KAG0274271.1"/>
    </source>
</evidence>
<feature type="binding site" evidence="7">
    <location>
        <position position="105"/>
    </location>
    <ligand>
        <name>ATP</name>
        <dbReference type="ChEBI" id="CHEBI:30616"/>
    </ligand>
</feature>
<dbReference type="GO" id="GO:0004674">
    <property type="term" value="F:protein serine/threonine kinase activity"/>
    <property type="evidence" value="ECO:0007669"/>
    <property type="project" value="UniProtKB-KW"/>
</dbReference>
<feature type="compositionally biased region" description="Polar residues" evidence="9">
    <location>
        <begin position="798"/>
        <end position="808"/>
    </location>
</feature>
<feature type="compositionally biased region" description="Low complexity" evidence="9">
    <location>
        <begin position="1193"/>
        <end position="1208"/>
    </location>
</feature>
<dbReference type="InterPro" id="IPR017441">
    <property type="entry name" value="Protein_kinase_ATP_BS"/>
</dbReference>
<dbReference type="GO" id="GO:0005737">
    <property type="term" value="C:cytoplasm"/>
    <property type="evidence" value="ECO:0007669"/>
    <property type="project" value="TreeGrafter"/>
</dbReference>
<feature type="region of interest" description="Disordered" evidence="9">
    <location>
        <begin position="1771"/>
        <end position="1807"/>
    </location>
</feature>
<feature type="compositionally biased region" description="Polar residues" evidence="9">
    <location>
        <begin position="1285"/>
        <end position="1303"/>
    </location>
</feature>
<dbReference type="GO" id="GO:0000776">
    <property type="term" value="C:kinetochore"/>
    <property type="evidence" value="ECO:0007669"/>
    <property type="project" value="TreeGrafter"/>
</dbReference>
<feature type="compositionally biased region" description="Polar residues" evidence="9">
    <location>
        <begin position="1034"/>
        <end position="1048"/>
    </location>
</feature>
<evidence type="ECO:0000256" key="6">
    <source>
        <dbReference type="ARBA" id="ARBA00022840"/>
    </source>
</evidence>
<feature type="compositionally biased region" description="Polar residues" evidence="9">
    <location>
        <begin position="1503"/>
        <end position="1517"/>
    </location>
</feature>
<reference evidence="12" key="1">
    <citation type="journal article" date="2020" name="Fungal Divers.">
        <title>Resolving the Mortierellaceae phylogeny through synthesis of multi-gene phylogenetics and phylogenomics.</title>
        <authorList>
            <person name="Vandepol N."/>
            <person name="Liber J."/>
            <person name="Desiro A."/>
            <person name="Na H."/>
            <person name="Kennedy M."/>
            <person name="Barry K."/>
            <person name="Grigoriev I.V."/>
            <person name="Miller A.N."/>
            <person name="O'Donnell K."/>
            <person name="Stajich J.E."/>
            <person name="Bonito G."/>
        </authorList>
    </citation>
    <scope>NUCLEOTIDE SEQUENCE</scope>
    <source>
        <strain evidence="12">NRRL 28262</strain>
    </source>
</reference>
<evidence type="ECO:0000256" key="3">
    <source>
        <dbReference type="ARBA" id="ARBA00022737"/>
    </source>
</evidence>
<dbReference type="CDD" id="cd13117">
    <property type="entry name" value="POLO_box_2"/>
    <property type="match status" value="1"/>
</dbReference>
<feature type="compositionally biased region" description="Low complexity" evidence="9">
    <location>
        <begin position="561"/>
        <end position="581"/>
    </location>
</feature>
<keyword evidence="2 8" id="KW-0808">Transferase</keyword>
<feature type="region of interest" description="Disordered" evidence="9">
    <location>
        <begin position="755"/>
        <end position="1312"/>
    </location>
</feature>
<gene>
    <name evidence="12" type="primary">CDC5_4</name>
    <name evidence="12" type="ORF">BGZ95_009946</name>
</gene>
<keyword evidence="5 8" id="KW-0418">Kinase</keyword>
<evidence type="ECO:0000256" key="8">
    <source>
        <dbReference type="RuleBase" id="RU361162"/>
    </source>
</evidence>
<feature type="compositionally biased region" description="Basic and acidic residues" evidence="9">
    <location>
        <begin position="1921"/>
        <end position="1941"/>
    </location>
</feature>
<dbReference type="PROSITE" id="PS00107">
    <property type="entry name" value="PROTEIN_KINASE_ATP"/>
    <property type="match status" value="1"/>
</dbReference>
<dbReference type="InterPro" id="IPR033701">
    <property type="entry name" value="POLO_box_1"/>
</dbReference>
<dbReference type="InterPro" id="IPR036947">
    <property type="entry name" value="POLO_box_dom_sf"/>
</dbReference>
<name>A0AAD4DDS4_9FUNG</name>
<evidence type="ECO:0000256" key="9">
    <source>
        <dbReference type="SAM" id="MobiDB-lite"/>
    </source>
</evidence>
<feature type="compositionally biased region" description="Polar residues" evidence="9">
    <location>
        <begin position="514"/>
        <end position="534"/>
    </location>
</feature>
<feature type="compositionally biased region" description="Low complexity" evidence="9">
    <location>
        <begin position="405"/>
        <end position="414"/>
    </location>
</feature>
<dbReference type="InterPro" id="IPR000959">
    <property type="entry name" value="POLO_box_dom"/>
</dbReference>
<feature type="compositionally biased region" description="Low complexity" evidence="9">
    <location>
        <begin position="1142"/>
        <end position="1151"/>
    </location>
</feature>
<feature type="compositionally biased region" description="Basic and acidic residues" evidence="9">
    <location>
        <begin position="662"/>
        <end position="671"/>
    </location>
</feature>
<feature type="compositionally biased region" description="Polar residues" evidence="9">
    <location>
        <begin position="621"/>
        <end position="640"/>
    </location>
</feature>
<dbReference type="Gene3D" id="3.30.200.20">
    <property type="entry name" value="Phosphorylase Kinase, domain 1"/>
    <property type="match status" value="1"/>
</dbReference>
<evidence type="ECO:0000256" key="4">
    <source>
        <dbReference type="ARBA" id="ARBA00022741"/>
    </source>
</evidence>
<keyword evidence="1 8" id="KW-0723">Serine/threonine-protein kinase</keyword>
<feature type="compositionally biased region" description="Low complexity" evidence="9">
    <location>
        <begin position="1334"/>
        <end position="1359"/>
    </location>
</feature>
<dbReference type="PANTHER" id="PTHR24345">
    <property type="entry name" value="SERINE/THREONINE-PROTEIN KINASE PLK"/>
    <property type="match status" value="1"/>
</dbReference>
<dbReference type="Pfam" id="PF00069">
    <property type="entry name" value="Pkinase"/>
    <property type="match status" value="1"/>
</dbReference>
<feature type="compositionally biased region" description="Low complexity" evidence="9">
    <location>
        <begin position="1122"/>
        <end position="1135"/>
    </location>
</feature>
<dbReference type="EC" id="2.7.11.21" evidence="8"/>
<feature type="compositionally biased region" description="Basic and acidic residues" evidence="9">
    <location>
        <begin position="1209"/>
        <end position="1226"/>
    </location>
</feature>
<evidence type="ECO:0000256" key="5">
    <source>
        <dbReference type="ARBA" id="ARBA00022777"/>
    </source>
</evidence>
<dbReference type="Proteomes" id="UP001194580">
    <property type="component" value="Unassembled WGS sequence"/>
</dbReference>
<dbReference type="SUPFAM" id="SSF56112">
    <property type="entry name" value="Protein kinase-like (PK-like)"/>
    <property type="match status" value="1"/>
</dbReference>
<dbReference type="FunFam" id="3.30.200.20:FF:000042">
    <property type="entry name" value="Aurora kinase A"/>
    <property type="match status" value="1"/>
</dbReference>
<feature type="domain" description="Protein kinase" evidence="10">
    <location>
        <begin position="77"/>
        <end position="332"/>
    </location>
</feature>
<dbReference type="Gene3D" id="3.30.1120.30">
    <property type="entry name" value="POLO box domain"/>
    <property type="match status" value="2"/>
</dbReference>
<feature type="compositionally biased region" description="Polar residues" evidence="9">
    <location>
        <begin position="1380"/>
        <end position="1395"/>
    </location>
</feature>
<feature type="compositionally biased region" description="Polar residues" evidence="9">
    <location>
        <begin position="1233"/>
        <end position="1245"/>
    </location>
</feature>
<feature type="compositionally biased region" description="Pro residues" evidence="9">
    <location>
        <begin position="963"/>
        <end position="976"/>
    </location>
</feature>
<dbReference type="PROSITE" id="PS50078">
    <property type="entry name" value="POLO_BOX"/>
    <property type="match status" value="2"/>
</dbReference>
<dbReference type="InterPro" id="IPR008271">
    <property type="entry name" value="Ser/Thr_kinase_AS"/>
</dbReference>
<feature type="compositionally biased region" description="Low complexity" evidence="9">
    <location>
        <begin position="1945"/>
        <end position="1954"/>
    </location>
</feature>
<dbReference type="InterPro" id="IPR000719">
    <property type="entry name" value="Prot_kinase_dom"/>
</dbReference>
<dbReference type="GO" id="GO:0000922">
    <property type="term" value="C:spindle pole"/>
    <property type="evidence" value="ECO:0007669"/>
    <property type="project" value="TreeGrafter"/>
</dbReference>
<dbReference type="CDD" id="cd13118">
    <property type="entry name" value="POLO_box_1"/>
    <property type="match status" value="1"/>
</dbReference>
<comment type="similarity">
    <text evidence="8">Belongs to the protein kinase superfamily. Ser/Thr protein kinase family. CDC5/Polo subfamily.</text>
</comment>
<proteinExistence type="inferred from homology"/>
<feature type="compositionally biased region" description="Basic residues" evidence="9">
    <location>
        <begin position="1396"/>
        <end position="1414"/>
    </location>
</feature>
<feature type="compositionally biased region" description="Low complexity" evidence="9">
    <location>
        <begin position="1538"/>
        <end position="1554"/>
    </location>
</feature>
<dbReference type="PANTHER" id="PTHR24345:SF0">
    <property type="entry name" value="CELL CYCLE SERINE_THREONINE-PROTEIN KINASE CDC5_MSD2"/>
    <property type="match status" value="1"/>
</dbReference>
<comment type="catalytic activity">
    <reaction evidence="8">
        <text>L-threonyl-[protein] + ATP = O-phospho-L-threonyl-[protein] + ADP + H(+)</text>
        <dbReference type="Rhea" id="RHEA:46608"/>
        <dbReference type="Rhea" id="RHEA-COMP:11060"/>
        <dbReference type="Rhea" id="RHEA-COMP:11605"/>
        <dbReference type="ChEBI" id="CHEBI:15378"/>
        <dbReference type="ChEBI" id="CHEBI:30013"/>
        <dbReference type="ChEBI" id="CHEBI:30616"/>
        <dbReference type="ChEBI" id="CHEBI:61977"/>
        <dbReference type="ChEBI" id="CHEBI:456216"/>
        <dbReference type="EC" id="2.7.11.21"/>
    </reaction>
</comment>
<dbReference type="InterPro" id="IPR011009">
    <property type="entry name" value="Kinase-like_dom_sf"/>
</dbReference>
<feature type="region of interest" description="Disordered" evidence="9">
    <location>
        <begin position="1502"/>
        <end position="1576"/>
    </location>
</feature>
<feature type="region of interest" description="Disordered" evidence="9">
    <location>
        <begin position="1326"/>
        <end position="1359"/>
    </location>
</feature>
<feature type="compositionally biased region" description="Low complexity" evidence="9">
    <location>
        <begin position="37"/>
        <end position="47"/>
    </location>
</feature>
<feature type="region of interest" description="Disordered" evidence="9">
    <location>
        <begin position="1899"/>
        <end position="1986"/>
    </location>
</feature>
<feature type="compositionally biased region" description="Polar residues" evidence="9">
    <location>
        <begin position="1075"/>
        <end position="1089"/>
    </location>
</feature>
<evidence type="ECO:0000259" key="10">
    <source>
        <dbReference type="PROSITE" id="PS50011"/>
    </source>
</evidence>
<feature type="region of interest" description="Disordered" evidence="9">
    <location>
        <begin position="1"/>
        <end position="21"/>
    </location>
</feature>
<dbReference type="GO" id="GO:0005634">
    <property type="term" value="C:nucleus"/>
    <property type="evidence" value="ECO:0007669"/>
    <property type="project" value="TreeGrafter"/>
</dbReference>
<dbReference type="InterPro" id="IPR033695">
    <property type="entry name" value="POLO_box_2"/>
</dbReference>
<feature type="compositionally biased region" description="Basic and acidic residues" evidence="9">
    <location>
        <begin position="419"/>
        <end position="429"/>
    </location>
</feature>
<evidence type="ECO:0000259" key="11">
    <source>
        <dbReference type="PROSITE" id="PS50078"/>
    </source>
</evidence>
<dbReference type="GO" id="GO:0005524">
    <property type="term" value="F:ATP binding"/>
    <property type="evidence" value="ECO:0007669"/>
    <property type="project" value="UniProtKB-UniRule"/>
</dbReference>
<feature type="compositionally biased region" description="Polar residues" evidence="9">
    <location>
        <begin position="1103"/>
        <end position="1121"/>
    </location>
</feature>
<feature type="domain" description="POLO box" evidence="11">
    <location>
        <begin position="1667"/>
        <end position="1762"/>
    </location>
</feature>